<proteinExistence type="predicted"/>
<feature type="region of interest" description="Disordered" evidence="6">
    <location>
        <begin position="116"/>
        <end position="140"/>
    </location>
</feature>
<evidence type="ECO:0000256" key="4">
    <source>
        <dbReference type="ARBA" id="ARBA00023136"/>
    </source>
</evidence>
<dbReference type="GO" id="GO:0086010">
    <property type="term" value="P:membrane depolarization during action potential"/>
    <property type="evidence" value="ECO:0007669"/>
    <property type="project" value="TreeGrafter"/>
</dbReference>
<evidence type="ECO:0000256" key="3">
    <source>
        <dbReference type="ARBA" id="ARBA00022989"/>
    </source>
</evidence>
<feature type="coiled-coil region" evidence="5">
    <location>
        <begin position="411"/>
        <end position="445"/>
    </location>
</feature>
<dbReference type="InterPro" id="IPR005821">
    <property type="entry name" value="Ion_trans_dom"/>
</dbReference>
<name>A0A834FFR7_ORYME</name>
<feature type="domain" description="Ion transport" evidence="8">
    <location>
        <begin position="187"/>
        <end position="421"/>
    </location>
</feature>
<feature type="transmembrane region" description="Helical" evidence="7">
    <location>
        <begin position="612"/>
        <end position="630"/>
    </location>
</feature>
<comment type="caution">
    <text evidence="9">The sequence shown here is derived from an EMBL/GenBank/DDBJ whole genome shotgun (WGS) entry which is preliminary data.</text>
</comment>
<dbReference type="Pfam" id="PF00520">
    <property type="entry name" value="Ion_trans"/>
    <property type="match status" value="2"/>
</dbReference>
<keyword evidence="9" id="KW-0406">Ion transport</keyword>
<organism evidence="9 10">
    <name type="scientific">Oryzias melastigma</name>
    <name type="common">Marine medaka</name>
    <dbReference type="NCBI Taxonomy" id="30732"/>
    <lineage>
        <taxon>Eukaryota</taxon>
        <taxon>Metazoa</taxon>
        <taxon>Chordata</taxon>
        <taxon>Craniata</taxon>
        <taxon>Vertebrata</taxon>
        <taxon>Euteleostomi</taxon>
        <taxon>Actinopterygii</taxon>
        <taxon>Neopterygii</taxon>
        <taxon>Teleostei</taxon>
        <taxon>Neoteleostei</taxon>
        <taxon>Acanthomorphata</taxon>
        <taxon>Ovalentaria</taxon>
        <taxon>Atherinomorphae</taxon>
        <taxon>Beloniformes</taxon>
        <taxon>Adrianichthyidae</taxon>
        <taxon>Oryziinae</taxon>
        <taxon>Oryzias</taxon>
    </lineage>
</organism>
<dbReference type="Gene3D" id="1.20.120.350">
    <property type="entry name" value="Voltage-gated potassium channels. Chain C"/>
    <property type="match status" value="1"/>
</dbReference>
<keyword evidence="5" id="KW-0175">Coiled coil</keyword>
<feature type="compositionally biased region" description="Basic and acidic residues" evidence="6">
    <location>
        <begin position="116"/>
        <end position="137"/>
    </location>
</feature>
<keyword evidence="9" id="KW-0407">Ion channel</keyword>
<evidence type="ECO:0000313" key="9">
    <source>
        <dbReference type="EMBL" id="KAF6730007.1"/>
    </source>
</evidence>
<sequence>MDCKLDQLCGNRRLIPLVNLIIPGASPPVSLQDAPPGCHRGRSLRTVEALKDYFIVALISPLSLEDSVKNLIAQDSFQRPLGKPQCGGILSRCKDGDPAPSPRESLVEIERLEAESKKPVKVEEENEEAAPHPDLEAGKNLPMICGDPPPKLLNTPLEDLDPFYKAQKTFIVISKGNTIYSYITEFVDLGNVSALRTFRVLRALKTITVIPGLKTIVAALIQSVKKMGDVMVLTVFALAVFALVGLQLFMGNLRQKCVRWPILMNETASEFFNSSSTFNHTVDFSNITASNNSVYYNSTFDFVEYIENIENHYYLDGSKDALLCGNSSDAGKCPDGFTCLKAGRNPNYGYTSFDSFGWAFLALFRLMTQDYWENLFQLILRAAGRTYMLFFVAIIFLGSFYLINLILAVVAMAYEEQNQATQREAIEKEEEFQRLLEQLKNQEKANALGSRGTLTSRKSLSHCTKSEDEQSLNHGETVKDCNGRVVPHLIIRAPTMTESAAEYEEKRKSLESVHTMLHVDQGLTQRSISATTVLTTMGELEEAQRPCPPCWYRFADMFLKWNCCVPWVVFKKWVHFVVMDPFVDLAITICIVLNTLFMAMEHYPMTPEFDHMLSVGNLVFTGIFTCRNVFQAYRSGSLLLLSSRLEYF</sequence>
<dbReference type="AlphaFoldDB" id="A0A834FFR7"/>
<evidence type="ECO:0000256" key="5">
    <source>
        <dbReference type="SAM" id="Coils"/>
    </source>
</evidence>
<reference evidence="9" key="1">
    <citation type="journal article" name="BMC Genomics">
        <title>Long-read sequencing and de novo genome assembly of marine medaka (Oryzias melastigma).</title>
        <authorList>
            <person name="Liang P."/>
            <person name="Saqib H.S.A."/>
            <person name="Ni X."/>
            <person name="Shen Y."/>
        </authorList>
    </citation>
    <scope>NUCLEOTIDE SEQUENCE</scope>
    <source>
        <strain evidence="9">Bigg-433</strain>
    </source>
</reference>
<dbReference type="InterPro" id="IPR027359">
    <property type="entry name" value="Volt_channel_dom_sf"/>
</dbReference>
<dbReference type="GO" id="GO:0019228">
    <property type="term" value="P:neuronal action potential"/>
    <property type="evidence" value="ECO:0007669"/>
    <property type="project" value="TreeGrafter"/>
</dbReference>
<evidence type="ECO:0000313" key="10">
    <source>
        <dbReference type="Proteomes" id="UP000646548"/>
    </source>
</evidence>
<feature type="transmembrane region" description="Helical" evidence="7">
    <location>
        <begin position="387"/>
        <end position="414"/>
    </location>
</feature>
<comment type="subcellular location">
    <subcellularLocation>
        <location evidence="1">Membrane</location>
        <topology evidence="1">Multi-pass membrane protein</topology>
    </subcellularLocation>
</comment>
<dbReference type="EMBL" id="WKFB01000246">
    <property type="protein sequence ID" value="KAF6730007.1"/>
    <property type="molecule type" value="Genomic_DNA"/>
</dbReference>
<keyword evidence="4 7" id="KW-0472">Membrane</keyword>
<dbReference type="GO" id="GO:0001518">
    <property type="term" value="C:voltage-gated sodium channel complex"/>
    <property type="evidence" value="ECO:0007669"/>
    <property type="project" value="TreeGrafter"/>
</dbReference>
<feature type="transmembrane region" description="Helical" evidence="7">
    <location>
        <begin position="230"/>
        <end position="250"/>
    </location>
</feature>
<dbReference type="Proteomes" id="UP000646548">
    <property type="component" value="Unassembled WGS sequence"/>
</dbReference>
<dbReference type="SUPFAM" id="SSF81324">
    <property type="entry name" value="Voltage-gated potassium channels"/>
    <property type="match status" value="1"/>
</dbReference>
<evidence type="ECO:0000256" key="6">
    <source>
        <dbReference type="SAM" id="MobiDB-lite"/>
    </source>
</evidence>
<accession>A0A834FFR7</accession>
<gene>
    <name evidence="9" type="ORF">FQA47_019637</name>
</gene>
<evidence type="ECO:0000256" key="7">
    <source>
        <dbReference type="SAM" id="Phobius"/>
    </source>
</evidence>
<dbReference type="Gene3D" id="1.10.287.70">
    <property type="match status" value="1"/>
</dbReference>
<feature type="transmembrane region" description="Helical" evidence="7">
    <location>
        <begin position="348"/>
        <end position="367"/>
    </location>
</feature>
<evidence type="ECO:0000256" key="1">
    <source>
        <dbReference type="ARBA" id="ARBA00004141"/>
    </source>
</evidence>
<dbReference type="InterPro" id="IPR043203">
    <property type="entry name" value="VGCC_Ca_Na"/>
</dbReference>
<feature type="domain" description="Ion transport" evidence="8">
    <location>
        <begin position="581"/>
        <end position="637"/>
    </location>
</feature>
<dbReference type="PANTHER" id="PTHR10037:SF223">
    <property type="entry name" value="SODIUM CHANNEL PROTEIN TYPE 4 SUBUNIT ALPHA"/>
    <property type="match status" value="1"/>
</dbReference>
<evidence type="ECO:0000256" key="2">
    <source>
        <dbReference type="ARBA" id="ARBA00022692"/>
    </source>
</evidence>
<protein>
    <submittedName>
        <fullName evidence="9">Sodium channel protein type 4 subunit alpha A</fullName>
    </submittedName>
</protein>
<evidence type="ECO:0000259" key="8">
    <source>
        <dbReference type="Pfam" id="PF00520"/>
    </source>
</evidence>
<dbReference type="PANTHER" id="PTHR10037">
    <property type="entry name" value="VOLTAGE-GATED CATION CHANNEL CALCIUM AND SODIUM"/>
    <property type="match status" value="1"/>
</dbReference>
<feature type="transmembrane region" description="Helical" evidence="7">
    <location>
        <begin position="582"/>
        <end position="600"/>
    </location>
</feature>
<keyword evidence="9" id="KW-0813">Transport</keyword>
<dbReference type="GO" id="GO:0005248">
    <property type="term" value="F:voltage-gated sodium channel activity"/>
    <property type="evidence" value="ECO:0007669"/>
    <property type="project" value="TreeGrafter"/>
</dbReference>
<keyword evidence="3 7" id="KW-1133">Transmembrane helix</keyword>
<keyword evidence="2 7" id="KW-0812">Transmembrane</keyword>